<evidence type="ECO:0000313" key="3">
    <source>
        <dbReference type="EMBL" id="MBF8641763.1"/>
    </source>
</evidence>
<evidence type="ECO:0000256" key="1">
    <source>
        <dbReference type="SAM" id="MobiDB-lite"/>
    </source>
</evidence>
<dbReference type="Proteomes" id="UP000626180">
    <property type="component" value="Unassembled WGS sequence"/>
</dbReference>
<evidence type="ECO:0000313" key="6">
    <source>
        <dbReference type="Proteomes" id="UP000626180"/>
    </source>
</evidence>
<name>A0A2X2CSR9_PSELU</name>
<dbReference type="AlphaFoldDB" id="A0A2X2CSR9"/>
<feature type="region of interest" description="Disordered" evidence="1">
    <location>
        <begin position="21"/>
        <end position="67"/>
    </location>
</feature>
<dbReference type="RefSeq" id="WP_010795748.1">
    <property type="nucleotide sequence ID" value="NZ_CP044086.1"/>
</dbReference>
<dbReference type="PROSITE" id="PS51257">
    <property type="entry name" value="PROKAR_LIPOPROTEIN"/>
    <property type="match status" value="1"/>
</dbReference>
<reference evidence="3 6" key="2">
    <citation type="submission" date="2020-10" db="EMBL/GenBank/DDBJ databases">
        <title>Genome sequences of Pseudomonas isolates.</title>
        <authorList>
            <person name="Wessels L."/>
            <person name="Reich F."/>
            <person name="Hammerl J."/>
        </authorList>
    </citation>
    <scope>NUCLEOTIDE SEQUENCE [LARGE SCALE GENOMIC DNA]</scope>
    <source>
        <strain evidence="3 6">20-MO00624-0</strain>
    </source>
</reference>
<feature type="compositionally biased region" description="Polar residues" evidence="1">
    <location>
        <begin position="29"/>
        <end position="47"/>
    </location>
</feature>
<proteinExistence type="predicted"/>
<evidence type="ECO:0000313" key="5">
    <source>
        <dbReference type="Proteomes" id="UP000250443"/>
    </source>
</evidence>
<protein>
    <recommendedName>
        <fullName evidence="7">Lipoprotein</fullName>
    </recommendedName>
</protein>
<dbReference type="EMBL" id="UAUF01000014">
    <property type="protein sequence ID" value="SPZ11742.1"/>
    <property type="molecule type" value="Genomic_DNA"/>
</dbReference>
<accession>A0A2X2CSR9</accession>
<organism evidence="4 5">
    <name type="scientific">Pseudomonas luteola</name>
    <dbReference type="NCBI Taxonomy" id="47886"/>
    <lineage>
        <taxon>Bacteria</taxon>
        <taxon>Pseudomonadati</taxon>
        <taxon>Pseudomonadota</taxon>
        <taxon>Gammaproteobacteria</taxon>
        <taxon>Pseudomonadales</taxon>
        <taxon>Pseudomonadaceae</taxon>
        <taxon>Pseudomonas</taxon>
    </lineage>
</organism>
<dbReference type="EMBL" id="JADMCD010000007">
    <property type="protein sequence ID" value="MBF8641763.1"/>
    <property type="molecule type" value="Genomic_DNA"/>
</dbReference>
<evidence type="ECO:0000256" key="2">
    <source>
        <dbReference type="SAM" id="SignalP"/>
    </source>
</evidence>
<keyword evidence="2" id="KW-0732">Signal</keyword>
<feature type="signal peptide" evidence="2">
    <location>
        <begin position="1"/>
        <end position="18"/>
    </location>
</feature>
<keyword evidence="6" id="KW-1185">Reference proteome</keyword>
<feature type="chain" id="PRO_5043377460" description="Lipoprotein" evidence="2">
    <location>
        <begin position="19"/>
        <end position="67"/>
    </location>
</feature>
<reference evidence="4 5" key="1">
    <citation type="submission" date="2018-06" db="EMBL/GenBank/DDBJ databases">
        <authorList>
            <consortium name="Pathogen Informatics"/>
            <person name="Doyle S."/>
        </authorList>
    </citation>
    <scope>NUCLEOTIDE SEQUENCE [LARGE SCALE GENOMIC DNA]</scope>
    <source>
        <strain evidence="4 5">NCTC11842</strain>
    </source>
</reference>
<dbReference type="Proteomes" id="UP000250443">
    <property type="component" value="Unassembled WGS sequence"/>
</dbReference>
<evidence type="ECO:0008006" key="7">
    <source>
        <dbReference type="Google" id="ProtNLM"/>
    </source>
</evidence>
<evidence type="ECO:0000313" key="4">
    <source>
        <dbReference type="EMBL" id="SPZ11742.1"/>
    </source>
</evidence>
<gene>
    <name evidence="3" type="ORF">IRZ65_13835</name>
    <name evidence="4" type="ORF">NCTC11842_03994</name>
</gene>
<sequence length="67" mass="6807">MHKTLASAVLLASALGLAACEKTSEDNKTGSQPTNEQAQGAVSSPASEQGVKQELAPAARASDEKKP</sequence>